<feature type="domain" description="UspA" evidence="1">
    <location>
        <begin position="67"/>
        <end position="208"/>
    </location>
</feature>
<dbReference type="CDD" id="cd00293">
    <property type="entry name" value="USP-like"/>
    <property type="match status" value="1"/>
</dbReference>
<sequence>MGRARTRLPSLCASRAMARVRVRSWTPWSKPTSNSIQRGWKNEFSGNGMGKSFSSNVEMGWCGGGNRIMVVVDSSIEAKGALEWALSHAVQPQDTLLLFHVTKSTRSGVDSSRDLNQKAYQLLQSMKNMSQMRKPGVQVEIALQQGKEKGPIIVEEAKQQKVSLLILGKRKQSSMVWCGLVKWATDRICRGVVDYCIQNADCMTVAVRRKSKKLGGYLITTKNHKDFWLLA</sequence>
<evidence type="ECO:0000313" key="2">
    <source>
        <dbReference type="EMBL" id="RVX14146.1"/>
    </source>
</evidence>
<accession>A0A438JYW0</accession>
<dbReference type="AlphaFoldDB" id="A0A438JYW0"/>
<evidence type="ECO:0000313" key="3">
    <source>
        <dbReference type="Proteomes" id="UP000288805"/>
    </source>
</evidence>
<dbReference type="Gene3D" id="3.40.50.620">
    <property type="entry name" value="HUPs"/>
    <property type="match status" value="1"/>
</dbReference>
<dbReference type="EMBL" id="QGNW01000022">
    <property type="protein sequence ID" value="RVX14146.1"/>
    <property type="molecule type" value="Genomic_DNA"/>
</dbReference>
<gene>
    <name evidence="2" type="ORF">CK203_011483</name>
</gene>
<protein>
    <recommendedName>
        <fullName evidence="1">UspA domain-containing protein</fullName>
    </recommendedName>
</protein>
<dbReference type="InterPro" id="IPR014729">
    <property type="entry name" value="Rossmann-like_a/b/a_fold"/>
</dbReference>
<name>A0A438JYW0_VITVI</name>
<dbReference type="Pfam" id="PF00582">
    <property type="entry name" value="Usp"/>
    <property type="match status" value="1"/>
</dbReference>
<dbReference type="PANTHER" id="PTHR47000:SF3">
    <property type="entry name" value="ADENINE NUCLEOTIDE ALPHA HYDROLASES-LIKE SUPERFAMILY PROTEIN"/>
    <property type="match status" value="1"/>
</dbReference>
<organism evidence="2 3">
    <name type="scientific">Vitis vinifera</name>
    <name type="common">Grape</name>
    <dbReference type="NCBI Taxonomy" id="29760"/>
    <lineage>
        <taxon>Eukaryota</taxon>
        <taxon>Viridiplantae</taxon>
        <taxon>Streptophyta</taxon>
        <taxon>Embryophyta</taxon>
        <taxon>Tracheophyta</taxon>
        <taxon>Spermatophyta</taxon>
        <taxon>Magnoliopsida</taxon>
        <taxon>eudicotyledons</taxon>
        <taxon>Gunneridae</taxon>
        <taxon>Pentapetalae</taxon>
        <taxon>rosids</taxon>
        <taxon>Vitales</taxon>
        <taxon>Vitaceae</taxon>
        <taxon>Viteae</taxon>
        <taxon>Vitis</taxon>
    </lineage>
</organism>
<comment type="caution">
    <text evidence="2">The sequence shown here is derived from an EMBL/GenBank/DDBJ whole genome shotgun (WGS) entry which is preliminary data.</text>
</comment>
<dbReference type="Proteomes" id="UP000288805">
    <property type="component" value="Unassembled WGS sequence"/>
</dbReference>
<dbReference type="InterPro" id="IPR006016">
    <property type="entry name" value="UspA"/>
</dbReference>
<dbReference type="PANTHER" id="PTHR47000">
    <property type="entry name" value="ADENINE NUCLEOTIDE ALPHA HYDROLASES-LIKE SUPERFAMILY PROTEIN"/>
    <property type="match status" value="1"/>
</dbReference>
<dbReference type="SUPFAM" id="SSF52402">
    <property type="entry name" value="Adenine nucleotide alpha hydrolases-like"/>
    <property type="match status" value="1"/>
</dbReference>
<evidence type="ECO:0000259" key="1">
    <source>
        <dbReference type="Pfam" id="PF00582"/>
    </source>
</evidence>
<reference evidence="2 3" key="1">
    <citation type="journal article" date="2018" name="PLoS Genet.">
        <title>Population sequencing reveals clonal diversity and ancestral inbreeding in the grapevine cultivar Chardonnay.</title>
        <authorList>
            <person name="Roach M.J."/>
            <person name="Johnson D.L."/>
            <person name="Bohlmann J."/>
            <person name="van Vuuren H.J."/>
            <person name="Jones S.J."/>
            <person name="Pretorius I.S."/>
            <person name="Schmidt S.A."/>
            <person name="Borneman A.R."/>
        </authorList>
    </citation>
    <scope>NUCLEOTIDE SEQUENCE [LARGE SCALE GENOMIC DNA]</scope>
    <source>
        <strain evidence="3">cv. Chardonnay</strain>
        <tissue evidence="2">Leaf</tissue>
    </source>
</reference>
<proteinExistence type="predicted"/>